<keyword evidence="2" id="KW-0805">Transcription regulation</keyword>
<dbReference type="PANTHER" id="PTHR31072">
    <property type="entry name" value="TRANSCRIPTION FACTOR TCP4-RELATED"/>
    <property type="match status" value="1"/>
</dbReference>
<keyword evidence="9" id="KW-1185">Reference proteome</keyword>
<reference evidence="8" key="1">
    <citation type="submission" date="2023-02" db="EMBL/GenBank/DDBJ databases">
        <title>Genome of toxic invasive species Heracleum sosnowskyi carries increased number of genes despite the absence of recent whole-genome duplications.</title>
        <authorList>
            <person name="Schelkunov M."/>
            <person name="Shtratnikova V."/>
            <person name="Makarenko M."/>
            <person name="Klepikova A."/>
            <person name="Omelchenko D."/>
            <person name="Novikova G."/>
            <person name="Obukhova E."/>
            <person name="Bogdanov V."/>
            <person name="Penin A."/>
            <person name="Logacheva M."/>
        </authorList>
    </citation>
    <scope>NUCLEOTIDE SEQUENCE</scope>
    <source>
        <strain evidence="8">Hsosn_3</strain>
        <tissue evidence="8">Leaf</tissue>
    </source>
</reference>
<dbReference type="PANTHER" id="PTHR31072:SF1">
    <property type="entry name" value="TRANSCRIPTION FACTOR TCP9"/>
    <property type="match status" value="1"/>
</dbReference>
<dbReference type="PROSITE" id="PS51369">
    <property type="entry name" value="TCP"/>
    <property type="match status" value="1"/>
</dbReference>
<keyword evidence="3" id="KW-0238">DNA-binding</keyword>
<organism evidence="8 9">
    <name type="scientific">Heracleum sosnowskyi</name>
    <dbReference type="NCBI Taxonomy" id="360622"/>
    <lineage>
        <taxon>Eukaryota</taxon>
        <taxon>Viridiplantae</taxon>
        <taxon>Streptophyta</taxon>
        <taxon>Embryophyta</taxon>
        <taxon>Tracheophyta</taxon>
        <taxon>Spermatophyta</taxon>
        <taxon>Magnoliopsida</taxon>
        <taxon>eudicotyledons</taxon>
        <taxon>Gunneridae</taxon>
        <taxon>Pentapetalae</taxon>
        <taxon>asterids</taxon>
        <taxon>campanulids</taxon>
        <taxon>Apiales</taxon>
        <taxon>Apiaceae</taxon>
        <taxon>Apioideae</taxon>
        <taxon>apioid superclade</taxon>
        <taxon>Tordylieae</taxon>
        <taxon>Tordyliinae</taxon>
        <taxon>Heracleum</taxon>
    </lineage>
</organism>
<evidence type="ECO:0000256" key="1">
    <source>
        <dbReference type="ARBA" id="ARBA00004123"/>
    </source>
</evidence>
<proteinExistence type="predicted"/>
<evidence type="ECO:0000256" key="4">
    <source>
        <dbReference type="ARBA" id="ARBA00023163"/>
    </source>
</evidence>
<dbReference type="EMBL" id="JAUIZM010000011">
    <property type="protein sequence ID" value="KAK1356638.1"/>
    <property type="molecule type" value="Genomic_DNA"/>
</dbReference>
<dbReference type="InterPro" id="IPR005333">
    <property type="entry name" value="Transcription_factor_TCP"/>
</dbReference>
<sequence>MSAFHDDEGGVSDISTSGGENELGRPVFKKEEMGMVVMKMGLDDPTRVEKPIIEKRSKTKDRHTKVEGRGRRIRLPATCAARVFQLTRELGHKSDGETIQWLLEHAEEEIIKATGTGTVPAIAVSVGGTLKIPSESFKNADVEGDEDCNNKGKKRRLNDGVHVGGTQSLGLAPVGAMPVWVPSNGFWMMPATVANLGLGMGVGGPQGQYQVVWPVPATEMAPVGVSSGRKELELMGKKII</sequence>
<evidence type="ECO:0000256" key="3">
    <source>
        <dbReference type="ARBA" id="ARBA00023125"/>
    </source>
</evidence>
<evidence type="ECO:0000256" key="2">
    <source>
        <dbReference type="ARBA" id="ARBA00023015"/>
    </source>
</evidence>
<keyword evidence="5" id="KW-0539">Nucleus</keyword>
<comment type="caution">
    <text evidence="8">The sequence shown here is derived from an EMBL/GenBank/DDBJ whole genome shotgun (WGS) entry which is preliminary data.</text>
</comment>
<dbReference type="GO" id="GO:0043565">
    <property type="term" value="F:sequence-specific DNA binding"/>
    <property type="evidence" value="ECO:0007669"/>
    <property type="project" value="TreeGrafter"/>
</dbReference>
<evidence type="ECO:0000259" key="7">
    <source>
        <dbReference type="PROSITE" id="PS51369"/>
    </source>
</evidence>
<feature type="region of interest" description="Disordered" evidence="6">
    <location>
        <begin position="1"/>
        <end position="27"/>
    </location>
</feature>
<gene>
    <name evidence="8" type="ORF">POM88_049894</name>
</gene>
<feature type="domain" description="TCP" evidence="7">
    <location>
        <begin position="59"/>
        <end position="113"/>
    </location>
</feature>
<reference evidence="8" key="2">
    <citation type="submission" date="2023-05" db="EMBL/GenBank/DDBJ databases">
        <authorList>
            <person name="Schelkunov M.I."/>
        </authorList>
    </citation>
    <scope>NUCLEOTIDE SEQUENCE</scope>
    <source>
        <strain evidence="8">Hsosn_3</strain>
        <tissue evidence="8">Leaf</tissue>
    </source>
</reference>
<dbReference type="AlphaFoldDB" id="A0AAD8GYZ3"/>
<comment type="subcellular location">
    <subcellularLocation>
        <location evidence="1">Nucleus</location>
    </subcellularLocation>
</comment>
<protein>
    <submittedName>
        <fullName evidence="8">TCP domain-containing protein</fullName>
    </submittedName>
</protein>
<evidence type="ECO:0000313" key="8">
    <source>
        <dbReference type="EMBL" id="KAK1356638.1"/>
    </source>
</evidence>
<evidence type="ECO:0000256" key="6">
    <source>
        <dbReference type="SAM" id="MobiDB-lite"/>
    </source>
</evidence>
<dbReference type="GO" id="GO:0003700">
    <property type="term" value="F:DNA-binding transcription factor activity"/>
    <property type="evidence" value="ECO:0007669"/>
    <property type="project" value="InterPro"/>
</dbReference>
<keyword evidence="4" id="KW-0804">Transcription</keyword>
<dbReference type="Pfam" id="PF03634">
    <property type="entry name" value="TCP"/>
    <property type="match status" value="1"/>
</dbReference>
<accession>A0AAD8GYZ3</accession>
<dbReference type="GO" id="GO:0005634">
    <property type="term" value="C:nucleus"/>
    <property type="evidence" value="ECO:0007669"/>
    <property type="project" value="UniProtKB-SubCell"/>
</dbReference>
<evidence type="ECO:0000313" key="9">
    <source>
        <dbReference type="Proteomes" id="UP001237642"/>
    </source>
</evidence>
<evidence type="ECO:0000256" key="5">
    <source>
        <dbReference type="ARBA" id="ARBA00023242"/>
    </source>
</evidence>
<name>A0AAD8GYZ3_9APIA</name>
<dbReference type="InterPro" id="IPR017887">
    <property type="entry name" value="TF_TCP_subgr"/>
</dbReference>
<dbReference type="Proteomes" id="UP001237642">
    <property type="component" value="Unassembled WGS sequence"/>
</dbReference>